<feature type="non-terminal residue" evidence="9">
    <location>
        <position position="1"/>
    </location>
</feature>
<keyword evidence="4 7" id="KW-0472">Membrane</keyword>
<dbReference type="InterPro" id="IPR052337">
    <property type="entry name" value="SAT4-like"/>
</dbReference>
<evidence type="ECO:0000256" key="4">
    <source>
        <dbReference type="ARBA" id="ARBA00023136"/>
    </source>
</evidence>
<feature type="transmembrane region" description="Helical" evidence="7">
    <location>
        <begin position="186"/>
        <end position="209"/>
    </location>
</feature>
<evidence type="ECO:0000256" key="2">
    <source>
        <dbReference type="ARBA" id="ARBA00022692"/>
    </source>
</evidence>
<dbReference type="PANTHER" id="PTHR33048">
    <property type="entry name" value="PTH11-LIKE INTEGRAL MEMBRANE PROTEIN (AFU_ORTHOLOGUE AFUA_5G11245)"/>
    <property type="match status" value="1"/>
</dbReference>
<evidence type="ECO:0000256" key="1">
    <source>
        <dbReference type="ARBA" id="ARBA00004141"/>
    </source>
</evidence>
<dbReference type="Pfam" id="PF20684">
    <property type="entry name" value="Fung_rhodopsin"/>
    <property type="match status" value="1"/>
</dbReference>
<evidence type="ECO:0000256" key="7">
    <source>
        <dbReference type="SAM" id="Phobius"/>
    </source>
</evidence>
<dbReference type="AlphaFoldDB" id="A0A179IHW5"/>
<feature type="transmembrane region" description="Helical" evidence="7">
    <location>
        <begin position="115"/>
        <end position="133"/>
    </location>
</feature>
<feature type="compositionally biased region" description="Basic and acidic residues" evidence="6">
    <location>
        <begin position="344"/>
        <end position="357"/>
    </location>
</feature>
<feature type="transmembrane region" description="Helical" evidence="7">
    <location>
        <begin position="221"/>
        <end position="240"/>
    </location>
</feature>
<organism evidence="9 10">
    <name type="scientific">Cordyceps confragosa</name>
    <name type="common">Lecanicillium lecanii</name>
    <dbReference type="NCBI Taxonomy" id="2714763"/>
    <lineage>
        <taxon>Eukaryota</taxon>
        <taxon>Fungi</taxon>
        <taxon>Dikarya</taxon>
        <taxon>Ascomycota</taxon>
        <taxon>Pezizomycotina</taxon>
        <taxon>Sordariomycetes</taxon>
        <taxon>Hypocreomycetidae</taxon>
        <taxon>Hypocreales</taxon>
        <taxon>Cordycipitaceae</taxon>
        <taxon>Akanthomyces</taxon>
    </lineage>
</organism>
<proteinExistence type="inferred from homology"/>
<evidence type="ECO:0000313" key="9">
    <source>
        <dbReference type="EMBL" id="OAR01873.1"/>
    </source>
</evidence>
<sequence>GLASSLVIMVANLSGYKVSGVPHYEPAALRVWIILSTSWVTTLAVICVFLRLLSRRIRKQQLWWDDYLIMFSMVWNWVVLGIGFAMYIEGIGYHVDSLSQHAVHNISKWLLITEIIYIWNLCWTKLSLLLMYYRIFRLPSFKKQVIAVGTFVVCWAITISFLFTFVCKPIQKLWIPELGGKCVNEVAVWFTNAGSTIFSDIVILLLPIPQIWRLHLKKSEKIGLTVVFGLGFFAVFTSSYRTWVLFNYDKNDIPYTLAPLCVWSDVEMCAGIISACLPTLRPVFNAAAQKMGVNIRFARSTPSPPPDTTIATISNISSRKPHVSVMTTQHDRSDNNPDRSPFYRLHDDSDGEGKLGETTDASSLGKSTRAGSKASCYELGAIDTAGFSEESIDKELDRRRMRNLNV</sequence>
<dbReference type="OMA" id="HAVHNIS"/>
<feature type="domain" description="Rhodopsin" evidence="8">
    <location>
        <begin position="50"/>
        <end position="285"/>
    </location>
</feature>
<gene>
    <name evidence="9" type="ORF">LLEC1_05815</name>
</gene>
<protein>
    <recommendedName>
        <fullName evidence="8">Rhodopsin domain-containing protein</fullName>
    </recommendedName>
</protein>
<evidence type="ECO:0000256" key="6">
    <source>
        <dbReference type="SAM" id="MobiDB-lite"/>
    </source>
</evidence>
<feature type="transmembrane region" description="Helical" evidence="7">
    <location>
        <begin position="145"/>
        <end position="166"/>
    </location>
</feature>
<evidence type="ECO:0000259" key="8">
    <source>
        <dbReference type="Pfam" id="PF20684"/>
    </source>
</evidence>
<feature type="transmembrane region" description="Helical" evidence="7">
    <location>
        <begin position="74"/>
        <end position="95"/>
    </location>
</feature>
<keyword evidence="10" id="KW-1185">Reference proteome</keyword>
<feature type="region of interest" description="Disordered" evidence="6">
    <location>
        <begin position="326"/>
        <end position="370"/>
    </location>
</feature>
<dbReference type="Proteomes" id="UP000243081">
    <property type="component" value="Unassembled WGS sequence"/>
</dbReference>
<keyword evidence="2 7" id="KW-0812">Transmembrane</keyword>
<evidence type="ECO:0000256" key="5">
    <source>
        <dbReference type="ARBA" id="ARBA00038359"/>
    </source>
</evidence>
<comment type="caution">
    <text evidence="9">The sequence shown here is derived from an EMBL/GenBank/DDBJ whole genome shotgun (WGS) entry which is preliminary data.</text>
</comment>
<comment type="subcellular location">
    <subcellularLocation>
        <location evidence="1">Membrane</location>
        <topology evidence="1">Multi-pass membrane protein</topology>
    </subcellularLocation>
</comment>
<comment type="similarity">
    <text evidence="5">Belongs to the SAT4 family.</text>
</comment>
<accession>A0A179IHW5</accession>
<evidence type="ECO:0000256" key="3">
    <source>
        <dbReference type="ARBA" id="ARBA00022989"/>
    </source>
</evidence>
<dbReference type="GO" id="GO:0016020">
    <property type="term" value="C:membrane"/>
    <property type="evidence" value="ECO:0007669"/>
    <property type="project" value="UniProtKB-SubCell"/>
</dbReference>
<dbReference type="InterPro" id="IPR049326">
    <property type="entry name" value="Rhodopsin_dom_fungi"/>
</dbReference>
<reference evidence="9 10" key="1">
    <citation type="submission" date="2016-03" db="EMBL/GenBank/DDBJ databases">
        <title>Fine-scale spatial genetic structure of a fungal parasite of coffee scale insects.</title>
        <authorList>
            <person name="Jackson D."/>
            <person name="Zemenick K.A."/>
            <person name="Malloure B."/>
            <person name="Quandt C.A."/>
            <person name="James T.Y."/>
        </authorList>
    </citation>
    <scope>NUCLEOTIDE SEQUENCE [LARGE SCALE GENOMIC DNA]</scope>
    <source>
        <strain evidence="9 10">UM487</strain>
    </source>
</reference>
<feature type="compositionally biased region" description="Polar residues" evidence="6">
    <location>
        <begin position="359"/>
        <end position="370"/>
    </location>
</feature>
<keyword evidence="3 7" id="KW-1133">Transmembrane helix</keyword>
<dbReference type="PANTHER" id="PTHR33048:SF151">
    <property type="entry name" value="INTEGRAL MEMBRANE PROTEIN"/>
    <property type="match status" value="1"/>
</dbReference>
<dbReference type="EMBL" id="LUKN01000952">
    <property type="protein sequence ID" value="OAR01873.1"/>
    <property type="molecule type" value="Genomic_DNA"/>
</dbReference>
<evidence type="ECO:0000313" key="10">
    <source>
        <dbReference type="Proteomes" id="UP000243081"/>
    </source>
</evidence>
<dbReference type="OrthoDB" id="3934549at2759"/>
<feature type="transmembrane region" description="Helical" evidence="7">
    <location>
        <begin position="31"/>
        <end position="53"/>
    </location>
</feature>
<name>A0A179IHW5_CORDF</name>